<dbReference type="FunFam" id="1.25.40.570:FF:000005">
    <property type="entry name" value="26S proteasome regulatory subunit N7"/>
    <property type="match status" value="1"/>
</dbReference>
<dbReference type="Gene3D" id="1.25.40.570">
    <property type="match status" value="1"/>
</dbReference>
<dbReference type="Pfam" id="PF10602">
    <property type="entry name" value="RPN7"/>
    <property type="match status" value="1"/>
</dbReference>
<feature type="coiled-coil region" evidence="4">
    <location>
        <begin position="88"/>
        <end position="119"/>
    </location>
</feature>
<dbReference type="SUPFAM" id="SSF46785">
    <property type="entry name" value="Winged helix' DNA-binding domain"/>
    <property type="match status" value="1"/>
</dbReference>
<accession>A0A286UWV1</accession>
<name>A0A286UWV1_9AGAM</name>
<dbReference type="EMBL" id="NBII01000001">
    <property type="protein sequence ID" value="PAV24077.1"/>
    <property type="molecule type" value="Genomic_DNA"/>
</dbReference>
<sequence>MAEEVVLPIPNLELPQAHFVLTQPTLGHLHSGALKSLLEGITKDDMAPYYRALITVYQQTPTSPIAPTSPTIASRQFQIPMPEDKTLLEKMEKANKEELDKLDERLAEAEKTEGEMEIADALRARANYLTRIGDKDRSIAAQELAFEKTPGVGSKIDIVLTLVRIGFFFGDHSIISKNLTRAEELIEKGGDWDRRNRLKVYQGLHSLSIRQFKRACDLFVDALSTFTATELLSYNDFVSLTMITSTLTMSRPDLKKKIISAPEVIQVLHELPILNELTKSLYDCHYNKLFIALAKLEETQLIPSRILNPHARYYVRELRILAYTQLLESYRSLTLESLATAFGVSVAFVDADLARFIASRRLNCTIDRVHGVVETNRPSTKNTQYETVVRQGDLLLNSVQKLSKVLY</sequence>
<dbReference type="InterPro" id="IPR019585">
    <property type="entry name" value="Rpn7/CSN1"/>
</dbReference>
<dbReference type="SMART" id="SM00088">
    <property type="entry name" value="PINT"/>
    <property type="match status" value="1"/>
</dbReference>
<evidence type="ECO:0000256" key="1">
    <source>
        <dbReference type="ARBA" id="ARBA00022942"/>
    </source>
</evidence>
<dbReference type="GO" id="GO:0043161">
    <property type="term" value="P:proteasome-mediated ubiquitin-dependent protein catabolic process"/>
    <property type="evidence" value="ECO:0007669"/>
    <property type="project" value="TreeGrafter"/>
</dbReference>
<feature type="domain" description="PCI" evidence="5">
    <location>
        <begin position="211"/>
        <end position="380"/>
    </location>
</feature>
<proteinExistence type="predicted"/>
<reference evidence="6 7" key="1">
    <citation type="journal article" date="2017" name="Mol. Ecol.">
        <title>Comparative and population genomic landscape of Phellinus noxius: A hypervariable fungus causing root rot in trees.</title>
        <authorList>
            <person name="Chung C.L."/>
            <person name="Lee T.J."/>
            <person name="Akiba M."/>
            <person name="Lee H.H."/>
            <person name="Kuo T.H."/>
            <person name="Liu D."/>
            <person name="Ke H.M."/>
            <person name="Yokoi T."/>
            <person name="Roa M.B."/>
            <person name="Lu M.J."/>
            <person name="Chang Y.Y."/>
            <person name="Ann P.J."/>
            <person name="Tsai J.N."/>
            <person name="Chen C.Y."/>
            <person name="Tzean S.S."/>
            <person name="Ota Y."/>
            <person name="Hattori T."/>
            <person name="Sahashi N."/>
            <person name="Liou R.F."/>
            <person name="Kikuchi T."/>
            <person name="Tsai I.J."/>
        </authorList>
    </citation>
    <scope>NUCLEOTIDE SEQUENCE [LARGE SCALE GENOMIC DNA]</scope>
    <source>
        <strain evidence="6 7">FFPRI411160</strain>
    </source>
</reference>
<dbReference type="InterPro" id="IPR036390">
    <property type="entry name" value="WH_DNA-bd_sf"/>
</dbReference>
<protein>
    <submittedName>
        <fullName evidence="6">PCI-domain-containing</fullName>
    </submittedName>
</protein>
<dbReference type="Proteomes" id="UP000217199">
    <property type="component" value="Unassembled WGS sequence"/>
</dbReference>
<organism evidence="6 7">
    <name type="scientific">Pyrrhoderma noxium</name>
    <dbReference type="NCBI Taxonomy" id="2282107"/>
    <lineage>
        <taxon>Eukaryota</taxon>
        <taxon>Fungi</taxon>
        <taxon>Dikarya</taxon>
        <taxon>Basidiomycota</taxon>
        <taxon>Agaricomycotina</taxon>
        <taxon>Agaricomycetes</taxon>
        <taxon>Hymenochaetales</taxon>
        <taxon>Hymenochaetaceae</taxon>
        <taxon>Pyrrhoderma</taxon>
    </lineage>
</organism>
<evidence type="ECO:0000256" key="3">
    <source>
        <dbReference type="ARBA" id="ARBA00093502"/>
    </source>
</evidence>
<dbReference type="STRING" id="2282107.A0A286UWV1"/>
<evidence type="ECO:0000313" key="7">
    <source>
        <dbReference type="Proteomes" id="UP000217199"/>
    </source>
</evidence>
<dbReference type="GO" id="GO:0008541">
    <property type="term" value="C:proteasome regulatory particle, lid subcomplex"/>
    <property type="evidence" value="ECO:0007669"/>
    <property type="project" value="UniProtKB-ARBA"/>
</dbReference>
<comment type="function">
    <text evidence="2">Component of the 19S cap proteasome complex which acts as a regulatory subunit of the 26S proteasome, involved in the ATP-dependent degradation of ubiquitinated proteins.</text>
</comment>
<keyword evidence="4" id="KW-0175">Coiled coil</keyword>
<evidence type="ECO:0000259" key="5">
    <source>
        <dbReference type="PROSITE" id="PS50250"/>
    </source>
</evidence>
<dbReference type="AlphaFoldDB" id="A0A286UWV1"/>
<dbReference type="PANTHER" id="PTHR14145:SF1">
    <property type="entry name" value="26S PROTEASOME NON-ATPASE REGULATORY SUBUNIT 6"/>
    <property type="match status" value="1"/>
</dbReference>
<evidence type="ECO:0000256" key="2">
    <source>
        <dbReference type="ARBA" id="ARBA00093435"/>
    </source>
</evidence>
<evidence type="ECO:0000256" key="4">
    <source>
        <dbReference type="SAM" id="Coils"/>
    </source>
</evidence>
<dbReference type="Pfam" id="PF21154">
    <property type="entry name" value="RPN7_PSMD6_C"/>
    <property type="match status" value="1"/>
</dbReference>
<dbReference type="PANTHER" id="PTHR14145">
    <property type="entry name" value="26S PROTESOME SUBUNIT 6"/>
    <property type="match status" value="1"/>
</dbReference>
<dbReference type="InParanoid" id="A0A286UWV1"/>
<gene>
    <name evidence="6" type="ORF">PNOK_0114500</name>
</gene>
<dbReference type="PROSITE" id="PS50250">
    <property type="entry name" value="PCI"/>
    <property type="match status" value="1"/>
</dbReference>
<dbReference type="InterPro" id="IPR045135">
    <property type="entry name" value="Rpn7_N"/>
</dbReference>
<dbReference type="FunCoup" id="A0A286UWV1">
    <property type="interactions" value="465"/>
</dbReference>
<keyword evidence="1" id="KW-0647">Proteasome</keyword>
<dbReference type="OrthoDB" id="1452at2759"/>
<comment type="subunit">
    <text evidence="3">The 26S proteasome is composed of a core protease, known as the 20S proteasome, capped at one or both ends by the 19S regulatory complex (RC). The RC is composed of at least 18 different subunits in two subcomplexes, the base and the lid, which form the portions proximal and distal to the 20S proteolytic core, respectively. Component of the lid subcomplex of the 19S RC.</text>
</comment>
<comment type="caution">
    <text evidence="6">The sequence shown here is derived from an EMBL/GenBank/DDBJ whole genome shotgun (WGS) entry which is preliminary data.</text>
</comment>
<dbReference type="InterPro" id="IPR000717">
    <property type="entry name" value="PCI_dom"/>
</dbReference>
<keyword evidence="7" id="KW-1185">Reference proteome</keyword>
<dbReference type="Pfam" id="PF01399">
    <property type="entry name" value="PCI"/>
    <property type="match status" value="1"/>
</dbReference>
<evidence type="ECO:0000313" key="6">
    <source>
        <dbReference type="EMBL" id="PAV24077.1"/>
    </source>
</evidence>
<dbReference type="InterPro" id="IPR049549">
    <property type="entry name" value="RPN7_PSMD6_C"/>
</dbReference>